<organism evidence="2 3">
    <name type="scientific">Streptomyces orinoci</name>
    <name type="common">Streptoverticillium orinoci</name>
    <dbReference type="NCBI Taxonomy" id="67339"/>
    <lineage>
        <taxon>Bacteria</taxon>
        <taxon>Bacillati</taxon>
        <taxon>Actinomycetota</taxon>
        <taxon>Actinomycetes</taxon>
        <taxon>Kitasatosporales</taxon>
        <taxon>Streptomycetaceae</taxon>
        <taxon>Streptomyces</taxon>
    </lineage>
</organism>
<name>A0ABV3K3J0_STRON</name>
<gene>
    <name evidence="2" type="ORF">AB0L16_25395</name>
</gene>
<dbReference type="EMBL" id="JBFAUK010000023">
    <property type="protein sequence ID" value="MEV5509732.1"/>
    <property type="molecule type" value="Genomic_DNA"/>
</dbReference>
<dbReference type="Pfam" id="PF00561">
    <property type="entry name" value="Abhydrolase_1"/>
    <property type="match status" value="1"/>
</dbReference>
<dbReference type="GO" id="GO:0016787">
    <property type="term" value="F:hydrolase activity"/>
    <property type="evidence" value="ECO:0007669"/>
    <property type="project" value="UniProtKB-KW"/>
</dbReference>
<dbReference type="Proteomes" id="UP001552594">
    <property type="component" value="Unassembled WGS sequence"/>
</dbReference>
<comment type="caution">
    <text evidence="2">The sequence shown here is derived from an EMBL/GenBank/DDBJ whole genome shotgun (WGS) entry which is preliminary data.</text>
</comment>
<evidence type="ECO:0000313" key="2">
    <source>
        <dbReference type="EMBL" id="MEV5509732.1"/>
    </source>
</evidence>
<proteinExistence type="predicted"/>
<dbReference type="Gene3D" id="3.40.50.1820">
    <property type="entry name" value="alpha/beta hydrolase"/>
    <property type="match status" value="1"/>
</dbReference>
<evidence type="ECO:0000259" key="1">
    <source>
        <dbReference type="Pfam" id="PF00561"/>
    </source>
</evidence>
<reference evidence="2 3" key="1">
    <citation type="submission" date="2024-06" db="EMBL/GenBank/DDBJ databases">
        <title>The Natural Products Discovery Center: Release of the First 8490 Sequenced Strains for Exploring Actinobacteria Biosynthetic Diversity.</title>
        <authorList>
            <person name="Kalkreuter E."/>
            <person name="Kautsar S.A."/>
            <person name="Yang D."/>
            <person name="Bader C.D."/>
            <person name="Teijaro C.N."/>
            <person name="Fluegel L."/>
            <person name="Davis C.M."/>
            <person name="Simpson J.R."/>
            <person name="Lauterbach L."/>
            <person name="Steele A.D."/>
            <person name="Gui C."/>
            <person name="Meng S."/>
            <person name="Li G."/>
            <person name="Viehrig K."/>
            <person name="Ye F."/>
            <person name="Su P."/>
            <person name="Kiefer A.F."/>
            <person name="Nichols A."/>
            <person name="Cepeda A.J."/>
            <person name="Yan W."/>
            <person name="Fan B."/>
            <person name="Jiang Y."/>
            <person name="Adhikari A."/>
            <person name="Zheng C.-J."/>
            <person name="Schuster L."/>
            <person name="Cowan T.M."/>
            <person name="Smanski M.J."/>
            <person name="Chevrette M.G."/>
            <person name="De Carvalho L.P.S."/>
            <person name="Shen B."/>
        </authorList>
    </citation>
    <scope>NUCLEOTIDE SEQUENCE [LARGE SCALE GENOMIC DNA]</scope>
    <source>
        <strain evidence="2 3">NPDC052347</strain>
    </source>
</reference>
<accession>A0ABV3K3J0</accession>
<dbReference type="RefSeq" id="WP_109280139.1">
    <property type="nucleotide sequence ID" value="NZ_JBFAUK010000023.1"/>
</dbReference>
<protein>
    <submittedName>
        <fullName evidence="2">Alpha/beta fold hydrolase</fullName>
    </submittedName>
</protein>
<dbReference type="InterPro" id="IPR029058">
    <property type="entry name" value="AB_hydrolase_fold"/>
</dbReference>
<dbReference type="InterPro" id="IPR000073">
    <property type="entry name" value="AB_hydrolase_1"/>
</dbReference>
<feature type="domain" description="AB hydrolase-1" evidence="1">
    <location>
        <begin position="32"/>
        <end position="141"/>
    </location>
</feature>
<keyword evidence="2" id="KW-0378">Hydrolase</keyword>
<evidence type="ECO:0000313" key="3">
    <source>
        <dbReference type="Proteomes" id="UP001552594"/>
    </source>
</evidence>
<keyword evidence="3" id="KW-1185">Reference proteome</keyword>
<dbReference type="SUPFAM" id="SSF53474">
    <property type="entry name" value="alpha/beta-Hydrolases"/>
    <property type="match status" value="1"/>
</dbReference>
<sequence length="261" mass="27405">MRADTLDPFTVVSADGALLRGFRRPGPGPTAVLVHGVAMDTGVWLESGFLGELAGMEVLALDLRGRGGSERVGSARRHAVEHCVADVRAVLDAFPRERYSLFGLYFGGRIALLTAAADARVARAVSFCAHAEEVALPEEAVEAEAAAIEGPGGRAYLRDHFTAAGAPRWMTDACERADLPELAAATRGLRYGSGQAVPPCRPGQELVLVTADQDPGLADFRAGERRLGARLHLVGAPSRIRAAHRLAEAAGQLAGVPEEAG</sequence>